<gene>
    <name evidence="12" type="ORF">RJ640_025945</name>
</gene>
<feature type="transmembrane region" description="Helical" evidence="10">
    <location>
        <begin position="29"/>
        <end position="50"/>
    </location>
</feature>
<evidence type="ECO:0000313" key="13">
    <source>
        <dbReference type="Proteomes" id="UP001187471"/>
    </source>
</evidence>
<proteinExistence type="inferred from homology"/>
<dbReference type="Pfam" id="PF13639">
    <property type="entry name" value="zf-RING_2"/>
    <property type="match status" value="1"/>
</dbReference>
<reference evidence="12" key="1">
    <citation type="submission" date="2022-12" db="EMBL/GenBank/DDBJ databases">
        <title>Draft genome assemblies for two species of Escallonia (Escalloniales).</title>
        <authorList>
            <person name="Chanderbali A."/>
            <person name="Dervinis C."/>
            <person name="Anghel I."/>
            <person name="Soltis D."/>
            <person name="Soltis P."/>
            <person name="Zapata F."/>
        </authorList>
    </citation>
    <scope>NUCLEOTIDE SEQUENCE</scope>
    <source>
        <strain evidence="12">UCBG92.1500</strain>
        <tissue evidence="12">Leaf</tissue>
    </source>
</reference>
<name>A0AA88UNN4_9ASTE</name>
<evidence type="ECO:0000256" key="9">
    <source>
        <dbReference type="PROSITE-ProRule" id="PRU00175"/>
    </source>
</evidence>
<comment type="similarity">
    <text evidence="8">Belongs to the RING-type zinc finger family. ATL subfamily.</text>
</comment>
<dbReference type="Gene3D" id="3.30.40.10">
    <property type="entry name" value="Zinc/RING finger domain, C3HC4 (zinc finger)"/>
    <property type="match status" value="1"/>
</dbReference>
<evidence type="ECO:0000256" key="6">
    <source>
        <dbReference type="ARBA" id="ARBA00022989"/>
    </source>
</evidence>
<evidence type="ECO:0000256" key="5">
    <source>
        <dbReference type="ARBA" id="ARBA00022833"/>
    </source>
</evidence>
<evidence type="ECO:0000313" key="12">
    <source>
        <dbReference type="EMBL" id="KAK2988786.1"/>
    </source>
</evidence>
<keyword evidence="13" id="KW-1185">Reference proteome</keyword>
<evidence type="ECO:0000256" key="2">
    <source>
        <dbReference type="ARBA" id="ARBA00022692"/>
    </source>
</evidence>
<comment type="caution">
    <text evidence="12">The sequence shown here is derived from an EMBL/GenBank/DDBJ whole genome shotgun (WGS) entry which is preliminary data.</text>
</comment>
<keyword evidence="2 10" id="KW-0812">Transmembrane</keyword>
<keyword evidence="7 10" id="KW-0472">Membrane</keyword>
<keyword evidence="4 9" id="KW-0863">Zinc-finger</keyword>
<dbReference type="InterPro" id="IPR013083">
    <property type="entry name" value="Znf_RING/FYVE/PHD"/>
</dbReference>
<evidence type="ECO:0000256" key="10">
    <source>
        <dbReference type="SAM" id="Phobius"/>
    </source>
</evidence>
<comment type="subcellular location">
    <subcellularLocation>
        <location evidence="1">Membrane</location>
    </subcellularLocation>
</comment>
<dbReference type="PANTHER" id="PTHR46539">
    <property type="entry name" value="E3 UBIQUITIN-PROTEIN LIGASE ATL42"/>
    <property type="match status" value="1"/>
</dbReference>
<dbReference type="SMART" id="SM00184">
    <property type="entry name" value="RING"/>
    <property type="match status" value="1"/>
</dbReference>
<dbReference type="Proteomes" id="UP001187471">
    <property type="component" value="Unassembled WGS sequence"/>
</dbReference>
<evidence type="ECO:0000256" key="7">
    <source>
        <dbReference type="ARBA" id="ARBA00023136"/>
    </source>
</evidence>
<dbReference type="PROSITE" id="PS50089">
    <property type="entry name" value="ZF_RING_2"/>
    <property type="match status" value="1"/>
</dbReference>
<keyword evidence="6 10" id="KW-1133">Transmembrane helix</keyword>
<accession>A0AA88UNN4</accession>
<protein>
    <recommendedName>
        <fullName evidence="11">RING-type domain-containing protein</fullName>
    </recommendedName>
</protein>
<dbReference type="PANTHER" id="PTHR46539:SF1">
    <property type="entry name" value="E3 UBIQUITIN-PROTEIN LIGASE ATL42"/>
    <property type="match status" value="1"/>
</dbReference>
<dbReference type="EMBL" id="JAVXUO010000826">
    <property type="protein sequence ID" value="KAK2988786.1"/>
    <property type="molecule type" value="Genomic_DNA"/>
</dbReference>
<evidence type="ECO:0000259" key="11">
    <source>
        <dbReference type="PROSITE" id="PS50089"/>
    </source>
</evidence>
<dbReference type="SUPFAM" id="SSF57850">
    <property type="entry name" value="RING/U-box"/>
    <property type="match status" value="1"/>
</dbReference>
<keyword evidence="5" id="KW-0862">Zinc</keyword>
<organism evidence="12 13">
    <name type="scientific">Escallonia rubra</name>
    <dbReference type="NCBI Taxonomy" id="112253"/>
    <lineage>
        <taxon>Eukaryota</taxon>
        <taxon>Viridiplantae</taxon>
        <taxon>Streptophyta</taxon>
        <taxon>Embryophyta</taxon>
        <taxon>Tracheophyta</taxon>
        <taxon>Spermatophyta</taxon>
        <taxon>Magnoliopsida</taxon>
        <taxon>eudicotyledons</taxon>
        <taxon>Gunneridae</taxon>
        <taxon>Pentapetalae</taxon>
        <taxon>asterids</taxon>
        <taxon>campanulids</taxon>
        <taxon>Escalloniales</taxon>
        <taxon>Escalloniaceae</taxon>
        <taxon>Escallonia</taxon>
    </lineage>
</organism>
<evidence type="ECO:0000256" key="3">
    <source>
        <dbReference type="ARBA" id="ARBA00022723"/>
    </source>
</evidence>
<dbReference type="AlphaFoldDB" id="A0AA88UNN4"/>
<dbReference type="GO" id="GO:0016020">
    <property type="term" value="C:membrane"/>
    <property type="evidence" value="ECO:0007669"/>
    <property type="project" value="UniProtKB-SubCell"/>
</dbReference>
<evidence type="ECO:0000256" key="1">
    <source>
        <dbReference type="ARBA" id="ARBA00004370"/>
    </source>
</evidence>
<dbReference type="InterPro" id="IPR001841">
    <property type="entry name" value="Znf_RING"/>
</dbReference>
<feature type="domain" description="RING-type" evidence="11">
    <location>
        <begin position="118"/>
        <end position="160"/>
    </location>
</feature>
<evidence type="ECO:0000256" key="4">
    <source>
        <dbReference type="ARBA" id="ARBA00022771"/>
    </source>
</evidence>
<sequence length="236" mass="26464">MTTEDFQYPTHTRYSGELGMSSISQRQGLCIIVVFFFTIILLVTFLIFHLFSSYEFFSPAQRNGRPPLGLIRPVAIASVSLGLDAATIDSLPIFMHKSLAADLDKDDDSTVVTVEIECSICLGLFEEDEVIKVLPECLHAYHSECVDKWLRTRSSCPLCRTSLDSTKACRDVGLGSLLGCRLGILRKGFLAEAHPHSLTKRPRLFPDGLSKAQKQLRSSRQNEDSEQFLLKTELYK</sequence>
<dbReference type="GO" id="GO:0008270">
    <property type="term" value="F:zinc ion binding"/>
    <property type="evidence" value="ECO:0007669"/>
    <property type="project" value="UniProtKB-KW"/>
</dbReference>
<keyword evidence="3" id="KW-0479">Metal-binding</keyword>
<evidence type="ECO:0000256" key="8">
    <source>
        <dbReference type="ARBA" id="ARBA00024209"/>
    </source>
</evidence>